<name>A0AAJ3DAD1_WEICO</name>
<dbReference type="Pfam" id="PF05016">
    <property type="entry name" value="ParE_toxin"/>
    <property type="match status" value="1"/>
</dbReference>
<dbReference type="AlphaFoldDB" id="A0AAJ3DAD1"/>
<evidence type="ECO:0000313" key="3">
    <source>
        <dbReference type="Proteomes" id="UP000719917"/>
    </source>
</evidence>
<organism evidence="2 3">
    <name type="scientific">Weissella confusa</name>
    <name type="common">Lactobacillus confusus</name>
    <dbReference type="NCBI Taxonomy" id="1583"/>
    <lineage>
        <taxon>Bacteria</taxon>
        <taxon>Bacillati</taxon>
        <taxon>Bacillota</taxon>
        <taxon>Bacilli</taxon>
        <taxon>Lactobacillales</taxon>
        <taxon>Lactobacillaceae</taxon>
        <taxon>Weissella</taxon>
    </lineage>
</organism>
<reference evidence="2" key="1">
    <citation type="submission" date="2020-01" db="EMBL/GenBank/DDBJ databases">
        <title>First Reported Case and Whole Genome of Weissella confusa in an Equid.</title>
        <authorList>
            <person name="Little S.V."/>
            <person name="Lawhon S.D."/>
        </authorList>
    </citation>
    <scope>NUCLEOTIDE SEQUENCE</scope>
    <source>
        <strain evidence="2">718955</strain>
    </source>
</reference>
<evidence type="ECO:0000313" key="2">
    <source>
        <dbReference type="EMBL" id="NBA10635.1"/>
    </source>
</evidence>
<comment type="caution">
    <text evidence="2">The sequence shown here is derived from an EMBL/GenBank/DDBJ whole genome shotgun (WGS) entry which is preliminary data.</text>
</comment>
<dbReference type="Gene3D" id="3.30.2310.20">
    <property type="entry name" value="RelE-like"/>
    <property type="match status" value="1"/>
</dbReference>
<dbReference type="SUPFAM" id="SSF143011">
    <property type="entry name" value="RelE-like"/>
    <property type="match status" value="1"/>
</dbReference>
<evidence type="ECO:0000256" key="1">
    <source>
        <dbReference type="ARBA" id="ARBA00022649"/>
    </source>
</evidence>
<accession>A0AAJ3DAD1</accession>
<dbReference type="Proteomes" id="UP000719917">
    <property type="component" value="Unassembled WGS sequence"/>
</dbReference>
<dbReference type="InterPro" id="IPR035093">
    <property type="entry name" value="RelE/ParE_toxin_dom_sf"/>
</dbReference>
<keyword evidence="1" id="KW-1277">Toxin-antitoxin system</keyword>
<proteinExistence type="predicted"/>
<protein>
    <submittedName>
        <fullName evidence="2">Type II toxin-antitoxin system RelE/ParE family toxin</fullName>
    </submittedName>
</protein>
<sequence>MDKIYESVLDISSSEKIATNIVRKIVLDIERLSFNPKIGRNLTNVFEGVEMTPYYRLISGKHIVIYQFDDDAVYIVWVVRGDTDYINRIMS</sequence>
<dbReference type="EMBL" id="JAAAMQ010000001">
    <property type="protein sequence ID" value="NBA10635.1"/>
    <property type="molecule type" value="Genomic_DNA"/>
</dbReference>
<gene>
    <name evidence="2" type="ORF">GTU77_00105</name>
</gene>
<dbReference type="InterPro" id="IPR007712">
    <property type="entry name" value="RelE/ParE_toxin"/>
</dbReference>